<protein>
    <submittedName>
        <fullName evidence="1">Uncharacterized protein</fullName>
    </submittedName>
</protein>
<evidence type="ECO:0000313" key="1">
    <source>
        <dbReference type="EMBL" id="KAH3736062.1"/>
    </source>
</evidence>
<comment type="caution">
    <text evidence="1">The sequence shown here is derived from an EMBL/GenBank/DDBJ whole genome shotgun (WGS) entry which is preliminary data.</text>
</comment>
<gene>
    <name evidence="1" type="ORF">DPMN_042622</name>
</gene>
<evidence type="ECO:0000313" key="2">
    <source>
        <dbReference type="Proteomes" id="UP000828390"/>
    </source>
</evidence>
<dbReference type="EMBL" id="JAIWYP010000011">
    <property type="protein sequence ID" value="KAH3736062.1"/>
    <property type="molecule type" value="Genomic_DNA"/>
</dbReference>
<proteinExistence type="predicted"/>
<keyword evidence="2" id="KW-1185">Reference proteome</keyword>
<reference evidence="1" key="1">
    <citation type="journal article" date="2019" name="bioRxiv">
        <title>The Genome of the Zebra Mussel, Dreissena polymorpha: A Resource for Invasive Species Research.</title>
        <authorList>
            <person name="McCartney M.A."/>
            <person name="Auch B."/>
            <person name="Kono T."/>
            <person name="Mallez S."/>
            <person name="Zhang Y."/>
            <person name="Obille A."/>
            <person name="Becker A."/>
            <person name="Abrahante J.E."/>
            <person name="Garbe J."/>
            <person name="Badalamenti J.P."/>
            <person name="Herman A."/>
            <person name="Mangelson H."/>
            <person name="Liachko I."/>
            <person name="Sullivan S."/>
            <person name="Sone E.D."/>
            <person name="Koren S."/>
            <person name="Silverstein K.A.T."/>
            <person name="Beckman K.B."/>
            <person name="Gohl D.M."/>
        </authorList>
    </citation>
    <scope>NUCLEOTIDE SEQUENCE</scope>
    <source>
        <strain evidence="1">Duluth1</strain>
        <tissue evidence="1">Whole animal</tissue>
    </source>
</reference>
<accession>A0A9D4D0U6</accession>
<organism evidence="1 2">
    <name type="scientific">Dreissena polymorpha</name>
    <name type="common">Zebra mussel</name>
    <name type="synonym">Mytilus polymorpha</name>
    <dbReference type="NCBI Taxonomy" id="45954"/>
    <lineage>
        <taxon>Eukaryota</taxon>
        <taxon>Metazoa</taxon>
        <taxon>Spiralia</taxon>
        <taxon>Lophotrochozoa</taxon>
        <taxon>Mollusca</taxon>
        <taxon>Bivalvia</taxon>
        <taxon>Autobranchia</taxon>
        <taxon>Heteroconchia</taxon>
        <taxon>Euheterodonta</taxon>
        <taxon>Imparidentia</taxon>
        <taxon>Neoheterodontei</taxon>
        <taxon>Myida</taxon>
        <taxon>Dreissenoidea</taxon>
        <taxon>Dreissenidae</taxon>
        <taxon>Dreissena</taxon>
    </lineage>
</organism>
<sequence>MENLQLPTSVVGYWRPDMINIPEVNQSKCVAFHTSEGIGIAPGQKRRVQGLMYETI</sequence>
<name>A0A9D4D0U6_DREPO</name>
<reference evidence="1" key="2">
    <citation type="submission" date="2020-11" db="EMBL/GenBank/DDBJ databases">
        <authorList>
            <person name="McCartney M.A."/>
            <person name="Auch B."/>
            <person name="Kono T."/>
            <person name="Mallez S."/>
            <person name="Becker A."/>
            <person name="Gohl D.M."/>
            <person name="Silverstein K.A.T."/>
            <person name="Koren S."/>
            <person name="Bechman K.B."/>
            <person name="Herman A."/>
            <person name="Abrahante J.E."/>
            <person name="Garbe J."/>
        </authorList>
    </citation>
    <scope>NUCLEOTIDE SEQUENCE</scope>
    <source>
        <strain evidence="1">Duluth1</strain>
        <tissue evidence="1">Whole animal</tissue>
    </source>
</reference>
<dbReference type="AlphaFoldDB" id="A0A9D4D0U6"/>
<dbReference type="Proteomes" id="UP000828390">
    <property type="component" value="Unassembled WGS sequence"/>
</dbReference>